<evidence type="ECO:0000313" key="3">
    <source>
        <dbReference type="Proteomes" id="UP000747399"/>
    </source>
</evidence>
<accession>A0A8J4B1G2</accession>
<feature type="region of interest" description="Disordered" evidence="1">
    <location>
        <begin position="46"/>
        <end position="67"/>
    </location>
</feature>
<proteinExistence type="predicted"/>
<comment type="caution">
    <text evidence="2">The sequence shown here is derived from an EMBL/GenBank/DDBJ whole genome shotgun (WGS) entry which is preliminary data.</text>
</comment>
<evidence type="ECO:0000256" key="1">
    <source>
        <dbReference type="SAM" id="MobiDB-lite"/>
    </source>
</evidence>
<sequence length="103" mass="10593">MRSSGSAADPLRRGFRLAEEASADCKLATLLLPSGSMSLLLLLSPATSAVRPDTPNRTSPDSSKAARSPAAAAWAVLDAAYQLPEGQRGPPEPGPIAPILMSP</sequence>
<feature type="region of interest" description="Disordered" evidence="1">
    <location>
        <begin position="83"/>
        <end position="103"/>
    </location>
</feature>
<reference evidence="2" key="1">
    <citation type="journal article" date="2021" name="Proc. Natl. Acad. Sci. U.S.A.">
        <title>Three genomes in the algal genus Volvox reveal the fate of a haploid sex-determining region after a transition to homothallism.</title>
        <authorList>
            <person name="Yamamoto K."/>
            <person name="Hamaji T."/>
            <person name="Kawai-Toyooka H."/>
            <person name="Matsuzaki R."/>
            <person name="Takahashi F."/>
            <person name="Nishimura Y."/>
            <person name="Kawachi M."/>
            <person name="Noguchi H."/>
            <person name="Minakuchi Y."/>
            <person name="Umen J.G."/>
            <person name="Toyoda A."/>
            <person name="Nozaki H."/>
        </authorList>
    </citation>
    <scope>NUCLEOTIDE SEQUENCE</scope>
    <source>
        <strain evidence="2">NIES-3780</strain>
    </source>
</reference>
<dbReference type="EMBL" id="BNCO01000012">
    <property type="protein sequence ID" value="GIL52132.1"/>
    <property type="molecule type" value="Genomic_DNA"/>
</dbReference>
<dbReference type="AlphaFoldDB" id="A0A8J4B1G2"/>
<gene>
    <name evidence="2" type="ORF">Vafri_8057</name>
</gene>
<keyword evidence="3" id="KW-1185">Reference proteome</keyword>
<protein>
    <submittedName>
        <fullName evidence="2">Uncharacterized protein</fullName>
    </submittedName>
</protein>
<dbReference type="Proteomes" id="UP000747399">
    <property type="component" value="Unassembled WGS sequence"/>
</dbReference>
<feature type="non-terminal residue" evidence="2">
    <location>
        <position position="103"/>
    </location>
</feature>
<evidence type="ECO:0000313" key="2">
    <source>
        <dbReference type="EMBL" id="GIL52132.1"/>
    </source>
</evidence>
<name>A0A8J4B1G2_9CHLO</name>
<organism evidence="2 3">
    <name type="scientific">Volvox africanus</name>
    <dbReference type="NCBI Taxonomy" id="51714"/>
    <lineage>
        <taxon>Eukaryota</taxon>
        <taxon>Viridiplantae</taxon>
        <taxon>Chlorophyta</taxon>
        <taxon>core chlorophytes</taxon>
        <taxon>Chlorophyceae</taxon>
        <taxon>CS clade</taxon>
        <taxon>Chlamydomonadales</taxon>
        <taxon>Volvocaceae</taxon>
        <taxon>Volvox</taxon>
    </lineage>
</organism>